<organism evidence="1 2">
    <name type="scientific">Dyella acidisoli</name>
    <dbReference type="NCBI Taxonomy" id="1867834"/>
    <lineage>
        <taxon>Bacteria</taxon>
        <taxon>Pseudomonadati</taxon>
        <taxon>Pseudomonadota</taxon>
        <taxon>Gammaproteobacteria</taxon>
        <taxon>Lysobacterales</taxon>
        <taxon>Rhodanobacteraceae</taxon>
        <taxon>Dyella</taxon>
    </lineage>
</organism>
<protein>
    <submittedName>
        <fullName evidence="1">Uncharacterized protein</fullName>
    </submittedName>
</protein>
<comment type="caution">
    <text evidence="1">The sequence shown here is derived from an EMBL/GenBank/DDBJ whole genome shotgun (WGS) entry which is preliminary data.</text>
</comment>
<dbReference type="RefSeq" id="WP_284322003.1">
    <property type="nucleotide sequence ID" value="NZ_BSOB01000038.1"/>
</dbReference>
<evidence type="ECO:0000313" key="2">
    <source>
        <dbReference type="Proteomes" id="UP001156670"/>
    </source>
</evidence>
<dbReference type="EMBL" id="BSOB01000038">
    <property type="protein sequence ID" value="GLQ94302.1"/>
    <property type="molecule type" value="Genomic_DNA"/>
</dbReference>
<evidence type="ECO:0000313" key="1">
    <source>
        <dbReference type="EMBL" id="GLQ94302.1"/>
    </source>
</evidence>
<gene>
    <name evidence="1" type="ORF">GCM10007901_32530</name>
</gene>
<reference evidence="2" key="1">
    <citation type="journal article" date="2019" name="Int. J. Syst. Evol. Microbiol.">
        <title>The Global Catalogue of Microorganisms (GCM) 10K type strain sequencing project: providing services to taxonomists for standard genome sequencing and annotation.</title>
        <authorList>
            <consortium name="The Broad Institute Genomics Platform"/>
            <consortium name="The Broad Institute Genome Sequencing Center for Infectious Disease"/>
            <person name="Wu L."/>
            <person name="Ma J."/>
        </authorList>
    </citation>
    <scope>NUCLEOTIDE SEQUENCE [LARGE SCALE GENOMIC DNA]</scope>
    <source>
        <strain evidence="2">NBRC 111980</strain>
    </source>
</reference>
<sequence length="202" mass="22414">MADSFPKVLAGTPDAWEIAMKTTNNFLIESERNAPSNVIPLWPASGGPRRVSAHPYRLQDAQAHAVGANAVEHEPPEQRLARRVERVLCALLYHAVLEPGDLRGSKSFSIEKRVSQLVSRDRLIAIARAAISLSLTDDLTRLAAAVITFELQTQSRWQNRVLRAFSALRQQIHADTSAIACLLAWDLDALKVRPIDTFAQFL</sequence>
<name>A0ABQ5XSJ6_9GAMM</name>
<accession>A0ABQ5XSJ6</accession>
<dbReference type="Proteomes" id="UP001156670">
    <property type="component" value="Unassembled WGS sequence"/>
</dbReference>
<keyword evidence="2" id="KW-1185">Reference proteome</keyword>
<proteinExistence type="predicted"/>